<dbReference type="Proteomes" id="UP001443914">
    <property type="component" value="Unassembled WGS sequence"/>
</dbReference>
<organism evidence="6 7">
    <name type="scientific">Saponaria officinalis</name>
    <name type="common">Common soapwort</name>
    <name type="synonym">Lychnis saponaria</name>
    <dbReference type="NCBI Taxonomy" id="3572"/>
    <lineage>
        <taxon>Eukaryota</taxon>
        <taxon>Viridiplantae</taxon>
        <taxon>Streptophyta</taxon>
        <taxon>Embryophyta</taxon>
        <taxon>Tracheophyta</taxon>
        <taxon>Spermatophyta</taxon>
        <taxon>Magnoliopsida</taxon>
        <taxon>eudicotyledons</taxon>
        <taxon>Gunneridae</taxon>
        <taxon>Pentapetalae</taxon>
        <taxon>Caryophyllales</taxon>
        <taxon>Caryophyllaceae</taxon>
        <taxon>Caryophylleae</taxon>
        <taxon>Saponaria</taxon>
    </lineage>
</organism>
<dbReference type="InterPro" id="IPR006564">
    <property type="entry name" value="Znf_PMZ"/>
</dbReference>
<keyword evidence="3" id="KW-0862">Zinc</keyword>
<dbReference type="AlphaFoldDB" id="A0AAW1I1W3"/>
<dbReference type="PANTHER" id="PTHR47718">
    <property type="entry name" value="OS01G0519700 PROTEIN"/>
    <property type="match status" value="1"/>
</dbReference>
<evidence type="ECO:0000313" key="6">
    <source>
        <dbReference type="EMBL" id="KAK9682600.1"/>
    </source>
</evidence>
<dbReference type="InterPro" id="IPR004330">
    <property type="entry name" value="FAR1_DNA_bnd_dom"/>
</dbReference>
<evidence type="ECO:0000259" key="5">
    <source>
        <dbReference type="PROSITE" id="PS50966"/>
    </source>
</evidence>
<reference evidence="6" key="1">
    <citation type="submission" date="2024-03" db="EMBL/GenBank/DDBJ databases">
        <title>WGS assembly of Saponaria officinalis var. Norfolk2.</title>
        <authorList>
            <person name="Jenkins J."/>
            <person name="Shu S."/>
            <person name="Grimwood J."/>
            <person name="Barry K."/>
            <person name="Goodstein D."/>
            <person name="Schmutz J."/>
            <person name="Leebens-Mack J."/>
            <person name="Osbourn A."/>
        </authorList>
    </citation>
    <scope>NUCLEOTIDE SEQUENCE [LARGE SCALE GENOMIC DNA]</scope>
    <source>
        <strain evidence="6">JIC</strain>
    </source>
</reference>
<keyword evidence="1" id="KW-0479">Metal-binding</keyword>
<name>A0AAW1I1W3_SAPOF</name>
<protein>
    <recommendedName>
        <fullName evidence="5">SWIM-type domain-containing protein</fullName>
    </recommendedName>
</protein>
<evidence type="ECO:0000313" key="7">
    <source>
        <dbReference type="Proteomes" id="UP001443914"/>
    </source>
</evidence>
<keyword evidence="2 4" id="KW-0863">Zinc-finger</keyword>
<feature type="domain" description="SWIM-type" evidence="5">
    <location>
        <begin position="499"/>
        <end position="535"/>
    </location>
</feature>
<dbReference type="PANTHER" id="PTHR47718:SF18">
    <property type="entry name" value="PROTEIN FAR1-RELATED SEQUENCE 5-LIKE"/>
    <property type="match status" value="1"/>
</dbReference>
<dbReference type="SMART" id="SM00575">
    <property type="entry name" value="ZnF_PMZ"/>
    <property type="match status" value="1"/>
</dbReference>
<gene>
    <name evidence="6" type="ORF">RND81_10G084600</name>
</gene>
<evidence type="ECO:0000256" key="4">
    <source>
        <dbReference type="PROSITE-ProRule" id="PRU00325"/>
    </source>
</evidence>
<evidence type="ECO:0000256" key="3">
    <source>
        <dbReference type="ARBA" id="ARBA00022833"/>
    </source>
</evidence>
<dbReference type="EMBL" id="JBDFQZ010000010">
    <property type="protein sequence ID" value="KAK9682600.1"/>
    <property type="molecule type" value="Genomic_DNA"/>
</dbReference>
<dbReference type="Pfam" id="PF10551">
    <property type="entry name" value="MULE"/>
    <property type="match status" value="1"/>
</dbReference>
<dbReference type="Pfam" id="PF03101">
    <property type="entry name" value="FAR1"/>
    <property type="match status" value="1"/>
</dbReference>
<keyword evidence="7" id="KW-1185">Reference proteome</keyword>
<dbReference type="GO" id="GO:0008270">
    <property type="term" value="F:zinc ion binding"/>
    <property type="evidence" value="ECO:0007669"/>
    <property type="project" value="UniProtKB-KW"/>
</dbReference>
<evidence type="ECO:0000256" key="1">
    <source>
        <dbReference type="ARBA" id="ARBA00022723"/>
    </source>
</evidence>
<evidence type="ECO:0000256" key="2">
    <source>
        <dbReference type="ARBA" id="ARBA00022771"/>
    </source>
</evidence>
<accession>A0AAW1I1W3</accession>
<comment type="caution">
    <text evidence="6">The sequence shown here is derived from an EMBL/GenBank/DDBJ whole genome shotgun (WGS) entry which is preliminary data.</text>
</comment>
<dbReference type="InterPro" id="IPR007527">
    <property type="entry name" value="Znf_SWIM"/>
</dbReference>
<dbReference type="Pfam" id="PF04434">
    <property type="entry name" value="SWIM"/>
    <property type="match status" value="1"/>
</dbReference>
<sequence>MLIDMASDVANNDMQSEINYTPNVQSPAALPNQYPLVLSHTPGGSEEWVRRVELQFIPTTGQVFSSLEEGIEFYRIYALACGFTPRKYTMKTHRGGVFKNQIVVCNRQGFRENRQRVIPITDGNGDIDNSSEIDSIKSARRQVKITRIGFRAHIRFASQDNVIVVDQFHERHNHRLSSVHDRDLQKLSRSLSLFHKQLIIDHSKLNIGPSKSFTICKEYVNGYSNVGASLIEFKNFQRDIKCYIGGRDAQLFIDRFKKLFDPTYGTNKYCMVFTLFTGVDHHKRSVFFGASLLSNEDEESFKWTFENFLKAMSQKEPQCIITDQDPAIKNAVHFVFKKSRHRFCMWHIMGKVTEKVGSSICRDTDFLSRLNSIIWDSDLEPFEFEEKWTELMNDFEMADHSWFSTMFAIRKNWIPAYHRDLPMGCILRTTQRSESANSFFKRYENHFGTLVEFWMRFQTAVDQQRYLQKCADNDSAHSLPVTVTPLHLEAHAASTGKTFKVFYNISATAATCTCKLFERKGLLCRHILWVYSGKGVRSIPKRYILSRWTKDALNSDKNVVDDHDFVNSNQTNLSKVWSEFHETVSLLKTVPDVHVEELSRLLVEFREKICPQAEPLTKDQEMEMLLGCSASSDITILPPTKSNNKGSGKRLRSTKAQCIEKAEKSKRLCAYCKEIGSHDKQNCAVRIADEAAAKEGNKNVRK</sequence>
<proteinExistence type="predicted"/>
<dbReference type="InterPro" id="IPR018289">
    <property type="entry name" value="MULE_transposase_dom"/>
</dbReference>
<dbReference type="PROSITE" id="PS50966">
    <property type="entry name" value="ZF_SWIM"/>
    <property type="match status" value="1"/>
</dbReference>